<sequence>MRGKCTATERHPALSLQGNVRPKNIWTRHHQTHMPFHAPINRSEGAFWCVGVHSHIFVSTAINGEESGATATKGETNIYCSTLPAKGRNITHRIIGCTNTRNIHQRKQIVRPAEISNTRPRNEGLLSEKTKQKNMCKYLPTSEQKHK</sequence>
<accession>V5ANL5</accession>
<dbReference type="Proteomes" id="UP000017861">
    <property type="component" value="Unassembled WGS sequence"/>
</dbReference>
<dbReference type="AlphaFoldDB" id="V5ANL5"/>
<evidence type="ECO:0000313" key="2">
    <source>
        <dbReference type="Proteomes" id="UP000017861"/>
    </source>
</evidence>
<protein>
    <submittedName>
        <fullName evidence="1">Uncharacterized protein</fullName>
    </submittedName>
</protein>
<reference evidence="1 2" key="1">
    <citation type="journal article" date="2014" name="Genome Announc.">
        <title>Trypanosoma cruzi Clone Dm28c Draft Genome Sequence.</title>
        <authorList>
            <person name="Grisard E.C."/>
            <person name="Teixeira S.M."/>
            <person name="de Almeida L.G."/>
            <person name="Stoco P.H."/>
            <person name="Gerber A.L."/>
            <person name="Talavera-Lopez C."/>
            <person name="Lima O.C."/>
            <person name="Andersson B."/>
            <person name="de Vasconcelos A.T."/>
        </authorList>
    </citation>
    <scope>NUCLEOTIDE SEQUENCE [LARGE SCALE GENOMIC DNA]</scope>
    <source>
        <strain evidence="1 2">Dm28c</strain>
    </source>
</reference>
<evidence type="ECO:0000313" key="1">
    <source>
        <dbReference type="EMBL" id="ESS62320.1"/>
    </source>
</evidence>
<name>V5ANL5_TRYCR</name>
<proteinExistence type="predicted"/>
<comment type="caution">
    <text evidence="1">The sequence shown here is derived from an EMBL/GenBank/DDBJ whole genome shotgun (WGS) entry which is preliminary data.</text>
</comment>
<dbReference type="VEuPathDB" id="TriTrypDB:TCDM_14338"/>
<dbReference type="EMBL" id="AYLP01000193">
    <property type="protein sequence ID" value="ESS62320.1"/>
    <property type="molecule type" value="Genomic_DNA"/>
</dbReference>
<organism evidence="1 2">
    <name type="scientific">Trypanosoma cruzi Dm28c</name>
    <dbReference type="NCBI Taxonomy" id="1416333"/>
    <lineage>
        <taxon>Eukaryota</taxon>
        <taxon>Discoba</taxon>
        <taxon>Euglenozoa</taxon>
        <taxon>Kinetoplastea</taxon>
        <taxon>Metakinetoplastina</taxon>
        <taxon>Trypanosomatida</taxon>
        <taxon>Trypanosomatidae</taxon>
        <taxon>Trypanosoma</taxon>
        <taxon>Schizotrypanum</taxon>
    </lineage>
</organism>
<gene>
    <name evidence="1" type="ORF">TCDM_14338</name>
</gene>